<dbReference type="SUPFAM" id="SSF52540">
    <property type="entry name" value="P-loop containing nucleoside triphosphate hydrolases"/>
    <property type="match status" value="1"/>
</dbReference>
<dbReference type="AlphaFoldDB" id="A0A1H7NCD3"/>
<sequence>MLEIALRHAFEGFMLEAEFRAPPGITVLFGRSGSGKTTIANAVAGLLTPDRGRIAAGDWVLLDTVQGIGLPPHRRRLGYIFQEGRLFPHLSVRQNLRYGAWFAPKGTPREDMGRVVEMLGLGTLLDRRPGALSGGEKQRVAIGRALLSAPRLILADEPLASLDEARKAEILPYFERLRDEIDIPVLYVSHSASEVARLATTVVALDAGRVTAQGSAAAVLGDPEVTPLGAREAGALLAARVVAHHSDGLTELDAGGHPLFLPRLGRPVGALVRVRIAAHDVILSRVAPAGLSALNILPGTVHSVRLGAGPGVMVALDTAAGRVLARVTRRAATRLELVPGASAHAVVKSVSIAQADVGIGGDQPGEMLV</sequence>
<evidence type="ECO:0000313" key="13">
    <source>
        <dbReference type="Proteomes" id="UP000199582"/>
    </source>
</evidence>
<evidence type="ECO:0000256" key="1">
    <source>
        <dbReference type="ARBA" id="ARBA00022448"/>
    </source>
</evidence>
<dbReference type="Pfam" id="PF00005">
    <property type="entry name" value="ABC_tran"/>
    <property type="match status" value="1"/>
</dbReference>
<dbReference type="GO" id="GO:0140359">
    <property type="term" value="F:ABC-type transporter activity"/>
    <property type="evidence" value="ECO:0007669"/>
    <property type="project" value="InterPro"/>
</dbReference>
<proteinExistence type="predicted"/>
<dbReference type="Pfam" id="PF03459">
    <property type="entry name" value="TOBE"/>
    <property type="match status" value="1"/>
</dbReference>
<evidence type="ECO:0000256" key="6">
    <source>
        <dbReference type="ARBA" id="ARBA00022840"/>
    </source>
</evidence>
<evidence type="ECO:0000256" key="5">
    <source>
        <dbReference type="ARBA" id="ARBA00022741"/>
    </source>
</evidence>
<dbReference type="SUPFAM" id="SSF50331">
    <property type="entry name" value="MOP-like"/>
    <property type="match status" value="1"/>
</dbReference>
<evidence type="ECO:0000256" key="7">
    <source>
        <dbReference type="ARBA" id="ARBA00022967"/>
    </source>
</evidence>
<dbReference type="PROSITE" id="PS50893">
    <property type="entry name" value="ABC_TRANSPORTER_2"/>
    <property type="match status" value="1"/>
</dbReference>
<keyword evidence="2" id="KW-1003">Cell membrane</keyword>
<dbReference type="InterPro" id="IPR008995">
    <property type="entry name" value="Mo/tungstate-bd_C_term_dom"/>
</dbReference>
<dbReference type="GO" id="GO:0016887">
    <property type="term" value="F:ATP hydrolysis activity"/>
    <property type="evidence" value="ECO:0007669"/>
    <property type="project" value="InterPro"/>
</dbReference>
<dbReference type="NCBIfam" id="TIGR02142">
    <property type="entry name" value="modC_ABC"/>
    <property type="match status" value="1"/>
</dbReference>
<evidence type="ECO:0000256" key="3">
    <source>
        <dbReference type="ARBA" id="ARBA00022505"/>
    </source>
</evidence>
<dbReference type="InterPro" id="IPR005116">
    <property type="entry name" value="Transp-assoc_OB_typ1"/>
</dbReference>
<evidence type="ECO:0000256" key="2">
    <source>
        <dbReference type="ARBA" id="ARBA00022475"/>
    </source>
</evidence>
<dbReference type="Proteomes" id="UP000199582">
    <property type="component" value="Unassembled WGS sequence"/>
</dbReference>
<dbReference type="GO" id="GO:0016020">
    <property type="term" value="C:membrane"/>
    <property type="evidence" value="ECO:0007669"/>
    <property type="project" value="InterPro"/>
</dbReference>
<dbReference type="InterPro" id="IPR017871">
    <property type="entry name" value="ABC_transporter-like_CS"/>
</dbReference>
<keyword evidence="3 9" id="KW-0500">Molybdenum</keyword>
<evidence type="ECO:0000256" key="8">
    <source>
        <dbReference type="ARBA" id="ARBA00023136"/>
    </source>
</evidence>
<dbReference type="InterPro" id="IPR011868">
    <property type="entry name" value="ModC_ABC_ATP-bd"/>
</dbReference>
<dbReference type="Gene3D" id="3.40.50.300">
    <property type="entry name" value="P-loop containing nucleotide triphosphate hydrolases"/>
    <property type="match status" value="1"/>
</dbReference>
<gene>
    <name evidence="12" type="ORF">SAMN05443999_10480</name>
</gene>
<keyword evidence="5" id="KW-0547">Nucleotide-binding</keyword>
<dbReference type="InterPro" id="IPR003593">
    <property type="entry name" value="AAA+_ATPase"/>
</dbReference>
<dbReference type="GO" id="GO:0015098">
    <property type="term" value="F:molybdate ion transmembrane transporter activity"/>
    <property type="evidence" value="ECO:0007669"/>
    <property type="project" value="InterPro"/>
</dbReference>
<dbReference type="EMBL" id="FOAG01000004">
    <property type="protein sequence ID" value="SEL20577.1"/>
    <property type="molecule type" value="Genomic_DNA"/>
</dbReference>
<name>A0A1H7NCD3_9RHOB</name>
<feature type="domain" description="Mop" evidence="11">
    <location>
        <begin position="290"/>
        <end position="356"/>
    </location>
</feature>
<evidence type="ECO:0000259" key="11">
    <source>
        <dbReference type="PROSITE" id="PS51866"/>
    </source>
</evidence>
<dbReference type="OrthoDB" id="9802264at2"/>
<dbReference type="InterPro" id="IPR050334">
    <property type="entry name" value="Molybdenum_import_ModC"/>
</dbReference>
<keyword evidence="13" id="KW-1185">Reference proteome</keyword>
<dbReference type="PANTHER" id="PTHR43514">
    <property type="entry name" value="ABC TRANSPORTER I FAMILY MEMBER 10"/>
    <property type="match status" value="1"/>
</dbReference>
<dbReference type="RefSeq" id="WP_093034560.1">
    <property type="nucleotide sequence ID" value="NZ_FOAG01000004.1"/>
</dbReference>
<keyword evidence="8" id="KW-0472">Membrane</keyword>
<keyword evidence="4" id="KW-0997">Cell inner membrane</keyword>
<evidence type="ECO:0000259" key="10">
    <source>
        <dbReference type="PROSITE" id="PS50893"/>
    </source>
</evidence>
<keyword evidence="1" id="KW-0813">Transport</keyword>
<dbReference type="InterPro" id="IPR027417">
    <property type="entry name" value="P-loop_NTPase"/>
</dbReference>
<dbReference type="SMART" id="SM00382">
    <property type="entry name" value="AAA"/>
    <property type="match status" value="1"/>
</dbReference>
<keyword evidence="7" id="KW-1278">Translocase</keyword>
<dbReference type="PANTHER" id="PTHR43514:SF4">
    <property type="entry name" value="ABC TRANSPORTER I FAMILY MEMBER 10"/>
    <property type="match status" value="1"/>
</dbReference>
<organism evidence="12 13">
    <name type="scientific">Roseovarius azorensis</name>
    <dbReference type="NCBI Taxonomy" id="1287727"/>
    <lineage>
        <taxon>Bacteria</taxon>
        <taxon>Pseudomonadati</taxon>
        <taxon>Pseudomonadota</taxon>
        <taxon>Alphaproteobacteria</taxon>
        <taxon>Rhodobacterales</taxon>
        <taxon>Roseobacteraceae</taxon>
        <taxon>Roseovarius</taxon>
    </lineage>
</organism>
<dbReference type="Gene3D" id="2.40.50.100">
    <property type="match status" value="1"/>
</dbReference>
<evidence type="ECO:0000256" key="4">
    <source>
        <dbReference type="ARBA" id="ARBA00022519"/>
    </source>
</evidence>
<dbReference type="PROSITE" id="PS00211">
    <property type="entry name" value="ABC_TRANSPORTER_1"/>
    <property type="match status" value="1"/>
</dbReference>
<reference evidence="12 13" key="1">
    <citation type="submission" date="2016-10" db="EMBL/GenBank/DDBJ databases">
        <authorList>
            <person name="de Groot N.N."/>
        </authorList>
    </citation>
    <scope>NUCLEOTIDE SEQUENCE [LARGE SCALE GENOMIC DNA]</scope>
    <source>
        <strain evidence="12 13">DSM 100674</strain>
    </source>
</reference>
<dbReference type="STRING" id="1287727.SAMN05443999_10480"/>
<dbReference type="InterPro" id="IPR003439">
    <property type="entry name" value="ABC_transporter-like_ATP-bd"/>
</dbReference>
<evidence type="ECO:0000313" key="12">
    <source>
        <dbReference type="EMBL" id="SEL20577.1"/>
    </source>
</evidence>
<accession>A0A1H7NCD3</accession>
<keyword evidence="6 12" id="KW-0067">ATP-binding</keyword>
<feature type="domain" description="ABC transporter" evidence="10">
    <location>
        <begin position="4"/>
        <end position="232"/>
    </location>
</feature>
<dbReference type="GO" id="GO:0005524">
    <property type="term" value="F:ATP binding"/>
    <property type="evidence" value="ECO:0007669"/>
    <property type="project" value="UniProtKB-KW"/>
</dbReference>
<protein>
    <submittedName>
        <fullName evidence="12">Molybdate transport system ATP-binding protein</fullName>
    </submittedName>
</protein>
<dbReference type="InterPro" id="IPR004606">
    <property type="entry name" value="Mop_domain"/>
</dbReference>
<evidence type="ECO:0000256" key="9">
    <source>
        <dbReference type="PROSITE-ProRule" id="PRU01213"/>
    </source>
</evidence>
<dbReference type="PROSITE" id="PS51866">
    <property type="entry name" value="MOP"/>
    <property type="match status" value="1"/>
</dbReference>